<feature type="transmembrane region" description="Helical" evidence="7">
    <location>
        <begin position="161"/>
        <end position="183"/>
    </location>
</feature>
<dbReference type="Pfam" id="PF07690">
    <property type="entry name" value="MFS_1"/>
    <property type="match status" value="1"/>
</dbReference>
<dbReference type="GO" id="GO:0022857">
    <property type="term" value="F:transmembrane transporter activity"/>
    <property type="evidence" value="ECO:0007669"/>
    <property type="project" value="InterPro"/>
</dbReference>
<comment type="subcellular location">
    <subcellularLocation>
        <location evidence="1">Membrane</location>
        <topology evidence="1">Multi-pass membrane protein</topology>
    </subcellularLocation>
</comment>
<dbReference type="RefSeq" id="XP_001836573.2">
    <property type="nucleotide sequence ID" value="XM_001836521.2"/>
</dbReference>
<accession>A8NUZ9</accession>
<evidence type="ECO:0000256" key="4">
    <source>
        <dbReference type="ARBA" id="ARBA00022989"/>
    </source>
</evidence>
<reference evidence="8 9" key="1">
    <citation type="journal article" date="2010" name="Proc. Natl. Acad. Sci. U.S.A.">
        <title>Insights into evolution of multicellular fungi from the assembled chromosomes of the mushroom Coprinopsis cinerea (Coprinus cinereus).</title>
        <authorList>
            <person name="Stajich J.E."/>
            <person name="Wilke S.K."/>
            <person name="Ahren D."/>
            <person name="Au C.H."/>
            <person name="Birren B.W."/>
            <person name="Borodovsky M."/>
            <person name="Burns C."/>
            <person name="Canback B."/>
            <person name="Casselton L.A."/>
            <person name="Cheng C.K."/>
            <person name="Deng J."/>
            <person name="Dietrich F.S."/>
            <person name="Fargo D.C."/>
            <person name="Farman M.L."/>
            <person name="Gathman A.C."/>
            <person name="Goldberg J."/>
            <person name="Guigo R."/>
            <person name="Hoegger P.J."/>
            <person name="Hooker J.B."/>
            <person name="Huggins A."/>
            <person name="James T.Y."/>
            <person name="Kamada T."/>
            <person name="Kilaru S."/>
            <person name="Kodira C."/>
            <person name="Kues U."/>
            <person name="Kupfer D."/>
            <person name="Kwan H.S."/>
            <person name="Lomsadze A."/>
            <person name="Li W."/>
            <person name="Lilly W.W."/>
            <person name="Ma L.J."/>
            <person name="Mackey A.J."/>
            <person name="Manning G."/>
            <person name="Martin F."/>
            <person name="Muraguchi H."/>
            <person name="Natvig D.O."/>
            <person name="Palmerini H."/>
            <person name="Ramesh M.A."/>
            <person name="Rehmeyer C.J."/>
            <person name="Roe B.A."/>
            <person name="Shenoy N."/>
            <person name="Stanke M."/>
            <person name="Ter-Hovhannisyan V."/>
            <person name="Tunlid A."/>
            <person name="Velagapudi R."/>
            <person name="Vision T.J."/>
            <person name="Zeng Q."/>
            <person name="Zolan M.E."/>
            <person name="Pukkila P.J."/>
        </authorList>
    </citation>
    <scope>NUCLEOTIDE SEQUENCE [LARGE SCALE GENOMIC DNA]</scope>
    <source>
        <strain evidence="9">Okayama-7 / 130 / ATCC MYA-4618 / FGSC 9003</strain>
    </source>
</reference>
<dbReference type="Gene3D" id="1.20.1250.20">
    <property type="entry name" value="MFS general substrate transporter like domains"/>
    <property type="match status" value="1"/>
</dbReference>
<organism evidence="8 9">
    <name type="scientific">Coprinopsis cinerea (strain Okayama-7 / 130 / ATCC MYA-4618 / FGSC 9003)</name>
    <name type="common">Inky cap fungus</name>
    <name type="synonym">Hormographiella aspergillata</name>
    <dbReference type="NCBI Taxonomy" id="240176"/>
    <lineage>
        <taxon>Eukaryota</taxon>
        <taxon>Fungi</taxon>
        <taxon>Dikarya</taxon>
        <taxon>Basidiomycota</taxon>
        <taxon>Agaricomycotina</taxon>
        <taxon>Agaricomycetes</taxon>
        <taxon>Agaricomycetidae</taxon>
        <taxon>Agaricales</taxon>
        <taxon>Agaricineae</taxon>
        <taxon>Psathyrellaceae</taxon>
        <taxon>Coprinopsis</taxon>
    </lineage>
</organism>
<keyword evidence="9" id="KW-1185">Reference proteome</keyword>
<sequence length="497" mass="54565">MVCVFYSGSLKVRIGAEIHIFHGVPVPLSDVVGLSPGVPSGWNVSWLSHGQPRWLGHLKSPLSFEVDSLPSPKLSSIPPAFSCLAHLPAVVVTKTAQMTRPLHFSATEAINQTTAREQGTSLQASFASSSEPITGTVIYPFVNQFVRATGVTNGDERKTGYYAGLIESVFFLAEALTVFQWGWLSDQLGRKPVLLLGPFGLVISMLGFGLSKSFASLLIFRSLQGVFNGNIGVSKSVLAEASLIIPHPLVRERGRNEHRRALLYASIHVEHGHYYRTLPSAPLRQRLTSKFGSKAPRKHLKAQNGVHEGSPPPDYSAVESSTRTEIATTRKSTSLSSGSQSSYRILMIRPLLMTYLNYIFIAFNEMAHNSLLPLMYSSSIPLGGLGLDAYRIGVLMGAFGLANAVLQLKYLGKLTREFGPKKVYIFSYGSFLWRVTWPKGEEGANPDSGRLRFDAHLGCEQRTQGGARCFKRDGPVDCVYHAFCRPDYRDLSLLGFP</sequence>
<evidence type="ECO:0000313" key="9">
    <source>
        <dbReference type="Proteomes" id="UP000001861"/>
    </source>
</evidence>
<evidence type="ECO:0000256" key="7">
    <source>
        <dbReference type="SAM" id="Phobius"/>
    </source>
</evidence>
<dbReference type="InParanoid" id="A8NUZ9"/>
<keyword evidence="4 7" id="KW-1133">Transmembrane helix</keyword>
<dbReference type="OrthoDB" id="419616at2759"/>
<dbReference type="SUPFAM" id="SSF103473">
    <property type="entry name" value="MFS general substrate transporter"/>
    <property type="match status" value="1"/>
</dbReference>
<evidence type="ECO:0000313" key="8">
    <source>
        <dbReference type="EMBL" id="EAU85281.2"/>
    </source>
</evidence>
<dbReference type="eggNOG" id="KOG2615">
    <property type="taxonomic scope" value="Eukaryota"/>
</dbReference>
<dbReference type="EMBL" id="AACS02000004">
    <property type="protein sequence ID" value="EAU85281.2"/>
    <property type="molecule type" value="Genomic_DNA"/>
</dbReference>
<evidence type="ECO:0000256" key="1">
    <source>
        <dbReference type="ARBA" id="ARBA00004141"/>
    </source>
</evidence>
<dbReference type="InterPro" id="IPR011701">
    <property type="entry name" value="MFS"/>
</dbReference>
<feature type="transmembrane region" description="Helical" evidence="7">
    <location>
        <begin position="346"/>
        <end position="367"/>
    </location>
</feature>
<evidence type="ECO:0008006" key="10">
    <source>
        <dbReference type="Google" id="ProtNLM"/>
    </source>
</evidence>
<gene>
    <name evidence="8" type="ORF">CC1G_10067</name>
</gene>
<evidence type="ECO:0000256" key="3">
    <source>
        <dbReference type="ARBA" id="ARBA00022692"/>
    </source>
</evidence>
<protein>
    <recommendedName>
        <fullName evidence="10">Major facilitator superfamily (MFS) profile domain-containing protein</fullName>
    </recommendedName>
</protein>
<keyword evidence="2" id="KW-0813">Transport</keyword>
<dbReference type="HOGENOM" id="CLU_548610_0_0_1"/>
<name>A8NUZ9_COPC7</name>
<keyword evidence="5 7" id="KW-0472">Membrane</keyword>
<dbReference type="KEGG" id="cci:CC1G_10067"/>
<feature type="transmembrane region" description="Helical" evidence="7">
    <location>
        <begin position="195"/>
        <end position="220"/>
    </location>
</feature>
<comment type="caution">
    <text evidence="8">The sequence shown here is derived from an EMBL/GenBank/DDBJ whole genome shotgun (WGS) entry which is preliminary data.</text>
</comment>
<dbReference type="InterPro" id="IPR036259">
    <property type="entry name" value="MFS_trans_sf"/>
</dbReference>
<dbReference type="AlphaFoldDB" id="A8NUZ9"/>
<evidence type="ECO:0000256" key="2">
    <source>
        <dbReference type="ARBA" id="ARBA00022448"/>
    </source>
</evidence>
<keyword evidence="3 7" id="KW-0812">Transmembrane</keyword>
<dbReference type="VEuPathDB" id="FungiDB:CC1G_10067"/>
<dbReference type="PANTHER" id="PTHR23504">
    <property type="entry name" value="MAJOR FACILITATOR SUPERFAMILY DOMAIN-CONTAINING PROTEIN 10"/>
    <property type="match status" value="1"/>
</dbReference>
<dbReference type="GO" id="GO:0016020">
    <property type="term" value="C:membrane"/>
    <property type="evidence" value="ECO:0007669"/>
    <property type="project" value="UniProtKB-SubCell"/>
</dbReference>
<dbReference type="GeneID" id="6013119"/>
<dbReference type="Proteomes" id="UP000001861">
    <property type="component" value="Unassembled WGS sequence"/>
</dbReference>
<feature type="transmembrane region" description="Helical" evidence="7">
    <location>
        <begin position="387"/>
        <end position="406"/>
    </location>
</feature>
<evidence type="ECO:0000256" key="6">
    <source>
        <dbReference type="SAM" id="MobiDB-lite"/>
    </source>
</evidence>
<proteinExistence type="predicted"/>
<dbReference type="PANTHER" id="PTHR23504:SF15">
    <property type="entry name" value="MAJOR FACILITATOR SUPERFAMILY (MFS) PROFILE DOMAIN-CONTAINING PROTEIN"/>
    <property type="match status" value="1"/>
</dbReference>
<feature type="region of interest" description="Disordered" evidence="6">
    <location>
        <begin position="294"/>
        <end position="318"/>
    </location>
</feature>
<evidence type="ECO:0000256" key="5">
    <source>
        <dbReference type="ARBA" id="ARBA00023136"/>
    </source>
</evidence>